<dbReference type="PANTHER" id="PTHR43798">
    <property type="entry name" value="MONOACYLGLYCEROL LIPASE"/>
    <property type="match status" value="1"/>
</dbReference>
<dbReference type="GO" id="GO:0003824">
    <property type="term" value="F:catalytic activity"/>
    <property type="evidence" value="ECO:0007669"/>
    <property type="project" value="UniProtKB-ARBA"/>
</dbReference>
<dbReference type="Proteomes" id="UP000244893">
    <property type="component" value="Unassembled WGS sequence"/>
</dbReference>
<protein>
    <recommendedName>
        <fullName evidence="1">AB hydrolase-1 domain-containing protein</fullName>
    </recommendedName>
</protein>
<feature type="domain" description="AB hydrolase-1" evidence="1">
    <location>
        <begin position="35"/>
        <end position="223"/>
    </location>
</feature>
<name>A0A2V1HSD4_9MICO</name>
<proteinExistence type="predicted"/>
<dbReference type="EMBL" id="QEOP01000002">
    <property type="protein sequence ID" value="PVZ94582.1"/>
    <property type="molecule type" value="Genomic_DNA"/>
</dbReference>
<dbReference type="Gene3D" id="3.40.50.1820">
    <property type="entry name" value="alpha/beta hydrolase"/>
    <property type="match status" value="1"/>
</dbReference>
<sequence>MSAPFAPLESQCTTVAGRTVEFFDNGVARDADPVVVLLTGAGETVRSWLPVQARLAGRHRVLAFERSGIGGSEAGSPRTLEGLIAELTGVLDSLVPEARVVLVGHSFGALLSRVFAERNAARVAGLVLLDATPDLLGTDALRRVGYRLYIGAAAVLRRALPRDWFGRLTAAGALPFYPGRSRFLRLLDGASAREWKRAVKDLYLGDAIEEMRAVLPVAAEAAGELAVGTRGRTGRDLPVAMLTSGTYGPGWTRLHRTISQRYPGSSHEVTQDRFHNVHMRHPDLTVQIVEAVLAQARVRWREPG</sequence>
<comment type="caution">
    <text evidence="2">The sequence shown here is derived from an EMBL/GenBank/DDBJ whole genome shotgun (WGS) entry which is preliminary data.</text>
</comment>
<dbReference type="PANTHER" id="PTHR43798:SF33">
    <property type="entry name" value="HYDROLASE, PUTATIVE (AFU_ORTHOLOGUE AFUA_2G14860)-RELATED"/>
    <property type="match status" value="1"/>
</dbReference>
<dbReference type="InterPro" id="IPR000073">
    <property type="entry name" value="AB_hydrolase_1"/>
</dbReference>
<dbReference type="Pfam" id="PF12697">
    <property type="entry name" value="Abhydrolase_6"/>
    <property type="match status" value="1"/>
</dbReference>
<dbReference type="AlphaFoldDB" id="A0A2V1HSD4"/>
<dbReference type="GO" id="GO:0016020">
    <property type="term" value="C:membrane"/>
    <property type="evidence" value="ECO:0007669"/>
    <property type="project" value="TreeGrafter"/>
</dbReference>
<evidence type="ECO:0000259" key="1">
    <source>
        <dbReference type="Pfam" id="PF12697"/>
    </source>
</evidence>
<dbReference type="RefSeq" id="WP_116757093.1">
    <property type="nucleotide sequence ID" value="NZ_JBHUEX010000001.1"/>
</dbReference>
<dbReference type="InterPro" id="IPR050266">
    <property type="entry name" value="AB_hydrolase_sf"/>
</dbReference>
<accession>A0A2V1HSD4</accession>
<reference evidence="2 3" key="1">
    <citation type="submission" date="2018-05" db="EMBL/GenBank/DDBJ databases">
        <title>Amnibacterium sp. M8JJ-5, whole genome shotgun sequence.</title>
        <authorList>
            <person name="Tuo L."/>
        </authorList>
    </citation>
    <scope>NUCLEOTIDE SEQUENCE [LARGE SCALE GENOMIC DNA]</scope>
    <source>
        <strain evidence="2 3">M8JJ-5</strain>
    </source>
</reference>
<dbReference type="SUPFAM" id="SSF53474">
    <property type="entry name" value="alpha/beta-Hydrolases"/>
    <property type="match status" value="1"/>
</dbReference>
<dbReference type="InterPro" id="IPR029058">
    <property type="entry name" value="AB_hydrolase_fold"/>
</dbReference>
<evidence type="ECO:0000313" key="2">
    <source>
        <dbReference type="EMBL" id="PVZ94582.1"/>
    </source>
</evidence>
<evidence type="ECO:0000313" key="3">
    <source>
        <dbReference type="Proteomes" id="UP000244893"/>
    </source>
</evidence>
<dbReference type="OrthoDB" id="27092at2"/>
<gene>
    <name evidence="2" type="ORF">DDQ50_12860</name>
</gene>
<keyword evidence="3" id="KW-1185">Reference proteome</keyword>
<organism evidence="2 3">
    <name type="scientific">Amnibacterium flavum</name>
    <dbReference type="NCBI Taxonomy" id="2173173"/>
    <lineage>
        <taxon>Bacteria</taxon>
        <taxon>Bacillati</taxon>
        <taxon>Actinomycetota</taxon>
        <taxon>Actinomycetes</taxon>
        <taxon>Micrococcales</taxon>
        <taxon>Microbacteriaceae</taxon>
        <taxon>Amnibacterium</taxon>
    </lineage>
</organism>